<reference evidence="1 2" key="1">
    <citation type="submission" date="2016-07" db="EMBL/GenBank/DDBJ databases">
        <title>Draft genome sequence of Prauserella muralis DSM 45305, isolated from a mould-covered wall in an indoor environment.</title>
        <authorList>
            <person name="Ruckert C."/>
            <person name="Albersmeier A."/>
            <person name="Jiang C.-L."/>
            <person name="Jiang Y."/>
            <person name="Kalinowski J."/>
            <person name="Schneider O."/>
            <person name="Winkler A."/>
            <person name="Zotchev S.B."/>
        </authorList>
    </citation>
    <scope>NUCLEOTIDE SEQUENCE [LARGE SCALE GENOMIC DNA]</scope>
    <source>
        <strain evidence="1 2">DSM 45305</strain>
    </source>
</reference>
<dbReference type="PANTHER" id="PTHR36529:SF1">
    <property type="entry name" value="GLYCOSYLTRANSFERASE"/>
    <property type="match status" value="1"/>
</dbReference>
<gene>
    <name evidence="1" type="ORF">BAY60_00085</name>
</gene>
<dbReference type="Gene3D" id="3.90.550.10">
    <property type="entry name" value="Spore Coat Polysaccharide Biosynthesis Protein SpsA, Chain A"/>
    <property type="match status" value="1"/>
</dbReference>
<organism evidence="1 2">
    <name type="scientific">Prauserella muralis</name>
    <dbReference type="NCBI Taxonomy" id="588067"/>
    <lineage>
        <taxon>Bacteria</taxon>
        <taxon>Bacillati</taxon>
        <taxon>Actinomycetota</taxon>
        <taxon>Actinomycetes</taxon>
        <taxon>Pseudonocardiales</taxon>
        <taxon>Pseudonocardiaceae</taxon>
        <taxon>Prauserella</taxon>
    </lineage>
</organism>
<keyword evidence="2" id="KW-1185">Reference proteome</keyword>
<evidence type="ECO:0000313" key="1">
    <source>
        <dbReference type="EMBL" id="PXY30881.1"/>
    </source>
</evidence>
<dbReference type="EMBL" id="MASW01000001">
    <property type="protein sequence ID" value="PXY30881.1"/>
    <property type="molecule type" value="Genomic_DNA"/>
</dbReference>
<accession>A0A2V4B6Y4</accession>
<sequence length="226" mass="23188">MSARYAVLVVAKAPVPGEAKTRLCPPVTPRQAADLAAASLLDTLDAVLALPDAAPVIALAGALDSAARRDEVGRALARCTVLPQRGEGFGARLAHAHADTAAALPGLPVVQIGMDTPQVTGRLLASVAHELVSADGVLGPAADGGWWALGLRDPARASVLDRVPMSRRDTAARTRAALEGSGLRLSEAPRLRDVDTIADAELVAAAAPDGRFAAALRAVSWQAVTR</sequence>
<dbReference type="InterPro" id="IPR018641">
    <property type="entry name" value="Trfase_1_rSAM/seldom-assoc"/>
</dbReference>
<dbReference type="RefSeq" id="WP_112278903.1">
    <property type="nucleotide sequence ID" value="NZ_MASW01000001.1"/>
</dbReference>
<dbReference type="Pfam" id="PF09837">
    <property type="entry name" value="DUF2064"/>
    <property type="match status" value="1"/>
</dbReference>
<dbReference type="InterPro" id="IPR029044">
    <property type="entry name" value="Nucleotide-diphossugar_trans"/>
</dbReference>
<proteinExistence type="predicted"/>
<dbReference type="SUPFAM" id="SSF53448">
    <property type="entry name" value="Nucleotide-diphospho-sugar transferases"/>
    <property type="match status" value="1"/>
</dbReference>
<protein>
    <submittedName>
        <fullName evidence="1">Glycosyltransferase involved in cell wall biogenesis</fullName>
    </submittedName>
</protein>
<evidence type="ECO:0000313" key="2">
    <source>
        <dbReference type="Proteomes" id="UP000249915"/>
    </source>
</evidence>
<keyword evidence="1" id="KW-0808">Transferase</keyword>
<dbReference type="AlphaFoldDB" id="A0A2V4B6Y4"/>
<dbReference type="GO" id="GO:0016740">
    <property type="term" value="F:transferase activity"/>
    <property type="evidence" value="ECO:0007669"/>
    <property type="project" value="UniProtKB-KW"/>
</dbReference>
<comment type="caution">
    <text evidence="1">The sequence shown here is derived from an EMBL/GenBank/DDBJ whole genome shotgun (WGS) entry which is preliminary data.</text>
</comment>
<name>A0A2V4B6Y4_9PSEU</name>
<dbReference type="PANTHER" id="PTHR36529">
    <property type="entry name" value="SLL1095 PROTEIN"/>
    <property type="match status" value="1"/>
</dbReference>
<dbReference type="OrthoDB" id="9798250at2"/>
<dbReference type="Proteomes" id="UP000249915">
    <property type="component" value="Unassembled WGS sequence"/>
</dbReference>